<feature type="coiled-coil region" evidence="1">
    <location>
        <begin position="390"/>
        <end position="435"/>
    </location>
</feature>
<gene>
    <name evidence="6" type="primary">LOC111100290</name>
</gene>
<keyword evidence="1" id="KW-0175">Coiled coil</keyword>
<evidence type="ECO:0000256" key="3">
    <source>
        <dbReference type="SAM" id="Phobius"/>
    </source>
</evidence>
<dbReference type="InterPro" id="IPR045063">
    <property type="entry name" value="Dynamin_N"/>
</dbReference>
<dbReference type="Pfam" id="PF00350">
    <property type="entry name" value="Dynamin_N"/>
    <property type="match status" value="1"/>
</dbReference>
<evidence type="ECO:0000256" key="2">
    <source>
        <dbReference type="SAM" id="MobiDB-lite"/>
    </source>
</evidence>
<keyword evidence="3" id="KW-1133">Transmembrane helix</keyword>
<accession>A0A8B8ACP6</accession>
<dbReference type="SUPFAM" id="SSF52540">
    <property type="entry name" value="P-loop containing nucleoside triphosphate hydrolases"/>
    <property type="match status" value="1"/>
</dbReference>
<organism evidence="5 6">
    <name type="scientific">Crassostrea virginica</name>
    <name type="common">Eastern oyster</name>
    <dbReference type="NCBI Taxonomy" id="6565"/>
    <lineage>
        <taxon>Eukaryota</taxon>
        <taxon>Metazoa</taxon>
        <taxon>Spiralia</taxon>
        <taxon>Lophotrochozoa</taxon>
        <taxon>Mollusca</taxon>
        <taxon>Bivalvia</taxon>
        <taxon>Autobranchia</taxon>
        <taxon>Pteriomorphia</taxon>
        <taxon>Ostreida</taxon>
        <taxon>Ostreoidea</taxon>
        <taxon>Ostreidae</taxon>
        <taxon>Crassostrea</taxon>
    </lineage>
</organism>
<proteinExistence type="predicted"/>
<evidence type="ECO:0000259" key="4">
    <source>
        <dbReference type="Pfam" id="PF00350"/>
    </source>
</evidence>
<dbReference type="OrthoDB" id="8927528at2759"/>
<dbReference type="PANTHER" id="PTHR26392">
    <property type="entry name" value="MITOGEN-ACTIVATED PROTEIN KINASE KINASE KINASE 7-RELATED"/>
    <property type="match status" value="1"/>
</dbReference>
<keyword evidence="3" id="KW-0812">Transmembrane</keyword>
<sequence length="695" mass="79854">MENRFDMGTGLESDNASKKEKEKSGKENEKDEEKLWEKKSPAAAEASSQEKGSRDSSTKQKSVRKEEVVAMYQKLEEFLKSEDFEEDFRKVLEISNPKYLKVLEKRRRDIERSDHGIVVAGETSAGKSTLINKILEKKLFRGRNLESTSTVCKIRNSESVRIIIENVSGKNEVIHLSECDVNTEKGLKKLRGTLKDLTDMTLSNESKQYRCVDIGFPIPLLKGDTILVDTPGIGGSGEVSHKLMDYLPNALSFVFVINVASAGGMQRDRLPEILRSLIDLKIDDEMPCFDPRDVIFVTNKWDTIPKEESDSEEEDEETKTWKNIRTEIKAKWPAVNEEYIYKLSLTEVAPNKMNDSIQQFKEFQNVLMINIEKAESARVTEHLRFLQELLRNITKNLNARRQLYEKSEEEQNALTKKHQEEIDALRKRCKEVEKNLKTRISVHIETSAEVSYKYVSSSVGRINILHPAGMKSIMDVCDDPEKCAEEVNRRFNTYVNSYLKSEKVVKEFTLIQKDTETFYRETSLKLYHMEMEWTEIRNKEKTNITGSNELSAFEIAAAIILLPLALPLIVFAFAVGIATVATAPLRAFWNWLTGIEEKKKEAIDKQYEQCTMEVRKTVTVQLKTNAGSILEKLIDKVTVQELPKRIGALEEMINQLQKKREKIIAKRHMLESLASNIKDMEEDISQLQKKLKENE</sequence>
<evidence type="ECO:0000256" key="1">
    <source>
        <dbReference type="SAM" id="Coils"/>
    </source>
</evidence>
<dbReference type="Gene3D" id="3.40.50.300">
    <property type="entry name" value="P-loop containing nucleotide triphosphate hydrolases"/>
    <property type="match status" value="1"/>
</dbReference>
<evidence type="ECO:0000313" key="5">
    <source>
        <dbReference type="Proteomes" id="UP000694844"/>
    </source>
</evidence>
<feature type="compositionally biased region" description="Basic and acidic residues" evidence="2">
    <location>
        <begin position="51"/>
        <end position="65"/>
    </location>
</feature>
<evidence type="ECO:0000313" key="6">
    <source>
        <dbReference type="RefSeq" id="XP_022287704.1"/>
    </source>
</evidence>
<dbReference type="AlphaFoldDB" id="A0A8B8ACP6"/>
<feature type="region of interest" description="Disordered" evidence="2">
    <location>
        <begin position="1"/>
        <end position="65"/>
    </location>
</feature>
<feature type="domain" description="Dynamin N-terminal" evidence="4">
    <location>
        <begin position="117"/>
        <end position="258"/>
    </location>
</feature>
<feature type="coiled-coil region" evidence="1">
    <location>
        <begin position="639"/>
        <end position="690"/>
    </location>
</feature>
<dbReference type="RefSeq" id="XP_022287704.1">
    <property type="nucleotide sequence ID" value="XM_022431996.1"/>
</dbReference>
<dbReference type="KEGG" id="cvn:111100290"/>
<protein>
    <submittedName>
        <fullName evidence="6">Transmembrane GTPase Marf-like</fullName>
    </submittedName>
</protein>
<dbReference type="PANTHER" id="PTHR26392:SF92">
    <property type="entry name" value="PROTEIN KINASE DOMAIN-CONTAINING PROTEIN"/>
    <property type="match status" value="1"/>
</dbReference>
<reference evidence="6" key="1">
    <citation type="submission" date="2025-08" db="UniProtKB">
        <authorList>
            <consortium name="RefSeq"/>
        </authorList>
    </citation>
    <scope>IDENTIFICATION</scope>
    <source>
        <tissue evidence="6">Whole sample</tissue>
    </source>
</reference>
<feature type="compositionally biased region" description="Basic and acidic residues" evidence="2">
    <location>
        <begin position="15"/>
        <end position="40"/>
    </location>
</feature>
<keyword evidence="5" id="KW-1185">Reference proteome</keyword>
<name>A0A8B8ACP6_CRAVI</name>
<dbReference type="GeneID" id="111100290"/>
<dbReference type="Proteomes" id="UP000694844">
    <property type="component" value="Chromosome 6"/>
</dbReference>
<feature type="compositionally biased region" description="Low complexity" evidence="2">
    <location>
        <begin position="41"/>
        <end position="50"/>
    </location>
</feature>
<dbReference type="InterPro" id="IPR027417">
    <property type="entry name" value="P-loop_NTPase"/>
</dbReference>
<keyword evidence="3" id="KW-0472">Membrane</keyword>
<feature type="transmembrane region" description="Helical" evidence="3">
    <location>
        <begin position="555"/>
        <end position="581"/>
    </location>
</feature>